<reference evidence="2" key="1">
    <citation type="submission" date="2025-08" db="UniProtKB">
        <authorList>
            <consortium name="RefSeq"/>
        </authorList>
    </citation>
    <scope>IDENTIFICATION</scope>
</reference>
<dbReference type="OMA" id="WWIRGWR"/>
<dbReference type="PANTHER" id="PTHR47076:SF1">
    <property type="entry name" value="NHL DOMAIN PROTEIN"/>
    <property type="match status" value="1"/>
</dbReference>
<keyword evidence="1" id="KW-1185">Reference proteome</keyword>
<dbReference type="OrthoDB" id="1723198at2759"/>
<dbReference type="GeneID" id="109114610"/>
<dbReference type="AlphaFoldDB" id="A0A1U8Q2M7"/>
<evidence type="ECO:0000313" key="1">
    <source>
        <dbReference type="Proteomes" id="UP000189703"/>
    </source>
</evidence>
<dbReference type="FunCoup" id="A0A1U8Q2M7">
    <property type="interactions" value="194"/>
</dbReference>
<organism evidence="1 2">
    <name type="scientific">Nelumbo nucifera</name>
    <name type="common">Sacred lotus</name>
    <dbReference type="NCBI Taxonomy" id="4432"/>
    <lineage>
        <taxon>Eukaryota</taxon>
        <taxon>Viridiplantae</taxon>
        <taxon>Streptophyta</taxon>
        <taxon>Embryophyta</taxon>
        <taxon>Tracheophyta</taxon>
        <taxon>Spermatophyta</taxon>
        <taxon>Magnoliopsida</taxon>
        <taxon>Proteales</taxon>
        <taxon>Nelumbonaceae</taxon>
        <taxon>Nelumbo</taxon>
    </lineage>
</organism>
<dbReference type="Proteomes" id="UP000189703">
    <property type="component" value="Unplaced"/>
</dbReference>
<sequence length="158" mass="18072">MATETPNFENKERESGEDLLDVAFAKRKCCFCIFYLSPDQSKTAGSVWWKRIRSVESEDGWWMKAWKKVRQWSEIMAGPRWKTFIRRFNKNNRGGGGGRLGKFQYDPLSYALNFDDGPGQNGNLDDEIGYRDFSSRFASIPISAKSSMDLGKDAPAFT</sequence>
<name>A0A1U8Q2M7_NELNU</name>
<dbReference type="RefSeq" id="XP_019053073.1">
    <property type="nucleotide sequence ID" value="XM_019197528.1"/>
</dbReference>
<dbReference type="PANTHER" id="PTHR47076">
    <property type="entry name" value="NHL DOMAIN PROTEIN"/>
    <property type="match status" value="1"/>
</dbReference>
<gene>
    <name evidence="2" type="primary">LOC109114610</name>
</gene>
<proteinExistence type="predicted"/>
<accession>A0A1U8Q2M7</accession>
<evidence type="ECO:0000313" key="2">
    <source>
        <dbReference type="RefSeq" id="XP_019053073.1"/>
    </source>
</evidence>
<protein>
    <submittedName>
        <fullName evidence="2">Uncharacterized protein LOC109114610</fullName>
    </submittedName>
</protein>
<dbReference type="KEGG" id="nnu:109114610"/>